<evidence type="ECO:0000313" key="2">
    <source>
        <dbReference type="Proteomes" id="UP000593564"/>
    </source>
</evidence>
<reference evidence="2" key="1">
    <citation type="journal article" date="2020" name="Nat. Commun.">
        <title>Genome assembly of wild tea tree DASZ reveals pedigree and selection history of tea varieties.</title>
        <authorList>
            <person name="Zhang W."/>
            <person name="Zhang Y."/>
            <person name="Qiu H."/>
            <person name="Guo Y."/>
            <person name="Wan H."/>
            <person name="Zhang X."/>
            <person name="Scossa F."/>
            <person name="Alseekh S."/>
            <person name="Zhang Q."/>
            <person name="Wang P."/>
            <person name="Xu L."/>
            <person name="Schmidt M.H."/>
            <person name="Jia X."/>
            <person name="Li D."/>
            <person name="Zhu A."/>
            <person name="Guo F."/>
            <person name="Chen W."/>
            <person name="Ni D."/>
            <person name="Usadel B."/>
            <person name="Fernie A.R."/>
            <person name="Wen W."/>
        </authorList>
    </citation>
    <scope>NUCLEOTIDE SEQUENCE [LARGE SCALE GENOMIC DNA]</scope>
    <source>
        <strain evidence="2">cv. G240</strain>
    </source>
</reference>
<comment type="caution">
    <text evidence="1">The sequence shown here is derived from an EMBL/GenBank/DDBJ whole genome shotgun (WGS) entry which is preliminary data.</text>
</comment>
<gene>
    <name evidence="1" type="ORF">HYC85_032254</name>
</gene>
<proteinExistence type="predicted"/>
<dbReference type="EMBL" id="JACBKZ010000015">
    <property type="protein sequence ID" value="KAF5931381.1"/>
    <property type="molecule type" value="Genomic_DNA"/>
</dbReference>
<dbReference type="AlphaFoldDB" id="A0A7J7FTP2"/>
<protein>
    <submittedName>
        <fullName evidence="1">Uncharacterized protein</fullName>
    </submittedName>
</protein>
<sequence>MLFIIFEELVGQANRQPIGCLRFASGLGWASNPKPSPIQVGSTHLEYELALGWATIKLGHIYIKL</sequence>
<reference evidence="1 2" key="2">
    <citation type="submission" date="2020-07" db="EMBL/GenBank/DDBJ databases">
        <title>Genome assembly of wild tea tree DASZ reveals pedigree and selection history of tea varieties.</title>
        <authorList>
            <person name="Zhang W."/>
        </authorList>
    </citation>
    <scope>NUCLEOTIDE SEQUENCE [LARGE SCALE GENOMIC DNA]</scope>
    <source>
        <strain evidence="2">cv. G240</strain>
        <tissue evidence="1">Leaf</tissue>
    </source>
</reference>
<keyword evidence="2" id="KW-1185">Reference proteome</keyword>
<evidence type="ECO:0000313" key="1">
    <source>
        <dbReference type="EMBL" id="KAF5931381.1"/>
    </source>
</evidence>
<accession>A0A7J7FTP2</accession>
<organism evidence="1 2">
    <name type="scientific">Camellia sinensis</name>
    <name type="common">Tea plant</name>
    <name type="synonym">Thea sinensis</name>
    <dbReference type="NCBI Taxonomy" id="4442"/>
    <lineage>
        <taxon>Eukaryota</taxon>
        <taxon>Viridiplantae</taxon>
        <taxon>Streptophyta</taxon>
        <taxon>Embryophyta</taxon>
        <taxon>Tracheophyta</taxon>
        <taxon>Spermatophyta</taxon>
        <taxon>Magnoliopsida</taxon>
        <taxon>eudicotyledons</taxon>
        <taxon>Gunneridae</taxon>
        <taxon>Pentapetalae</taxon>
        <taxon>asterids</taxon>
        <taxon>Ericales</taxon>
        <taxon>Theaceae</taxon>
        <taxon>Camellia</taxon>
    </lineage>
</organism>
<name>A0A7J7FTP2_CAMSI</name>
<dbReference type="Proteomes" id="UP000593564">
    <property type="component" value="Unassembled WGS sequence"/>
</dbReference>